<dbReference type="GO" id="GO:0005524">
    <property type="term" value="F:ATP binding"/>
    <property type="evidence" value="ECO:0007669"/>
    <property type="project" value="UniProtKB-KW"/>
</dbReference>
<dbReference type="Gene3D" id="1.10.730.10">
    <property type="entry name" value="Isoleucyl-tRNA Synthetase, Domain 1"/>
    <property type="match status" value="1"/>
</dbReference>
<evidence type="ECO:0000256" key="4">
    <source>
        <dbReference type="ARBA" id="ARBA00022598"/>
    </source>
</evidence>
<dbReference type="Proteomes" id="UP001497525">
    <property type="component" value="Unassembled WGS sequence"/>
</dbReference>
<dbReference type="InterPro" id="IPR014729">
    <property type="entry name" value="Rossmann-like_a/b/a_fold"/>
</dbReference>
<keyword evidence="4 10" id="KW-0436">Ligase</keyword>
<protein>
    <recommendedName>
        <fullName evidence="2">valine--tRNA ligase</fullName>
        <ecNumber evidence="2">6.1.1.9</ecNumber>
    </recommendedName>
    <alternativeName>
        <fullName evidence="9">Valyl-tRNA synthetase</fullName>
    </alternativeName>
</protein>
<keyword evidence="5 10" id="KW-0547">Nucleotide-binding</keyword>
<evidence type="ECO:0000256" key="2">
    <source>
        <dbReference type="ARBA" id="ARBA00013169"/>
    </source>
</evidence>
<dbReference type="InterPro" id="IPR001412">
    <property type="entry name" value="aa-tRNA-synth_I_CS"/>
</dbReference>
<organism evidence="14 15">
    <name type="scientific">Calicophoron daubneyi</name>
    <name type="common">Rumen fluke</name>
    <name type="synonym">Paramphistomum daubneyi</name>
    <dbReference type="NCBI Taxonomy" id="300641"/>
    <lineage>
        <taxon>Eukaryota</taxon>
        <taxon>Metazoa</taxon>
        <taxon>Spiralia</taxon>
        <taxon>Lophotrochozoa</taxon>
        <taxon>Platyhelminthes</taxon>
        <taxon>Trematoda</taxon>
        <taxon>Digenea</taxon>
        <taxon>Plagiorchiida</taxon>
        <taxon>Pronocephalata</taxon>
        <taxon>Paramphistomoidea</taxon>
        <taxon>Paramphistomidae</taxon>
        <taxon>Calicophoron</taxon>
    </lineage>
</organism>
<keyword evidence="6 10" id="KW-0067">ATP-binding</keyword>
<dbReference type="EMBL" id="CAXLJL010000745">
    <property type="protein sequence ID" value="CAL5140581.1"/>
    <property type="molecule type" value="Genomic_DNA"/>
</dbReference>
<name>A0AAV2TWR7_CALDB</name>
<dbReference type="SUPFAM" id="SSF52374">
    <property type="entry name" value="Nucleotidylyl transferase"/>
    <property type="match status" value="1"/>
</dbReference>
<dbReference type="PRINTS" id="PR00986">
    <property type="entry name" value="TRNASYNTHVAL"/>
</dbReference>
<dbReference type="GO" id="GO:0005829">
    <property type="term" value="C:cytosol"/>
    <property type="evidence" value="ECO:0007669"/>
    <property type="project" value="TreeGrafter"/>
</dbReference>
<dbReference type="InterPro" id="IPR009080">
    <property type="entry name" value="tRNAsynth_Ia_anticodon-bd"/>
</dbReference>
<reference evidence="14" key="1">
    <citation type="submission" date="2024-06" db="EMBL/GenBank/DDBJ databases">
        <authorList>
            <person name="Liu X."/>
            <person name="Lenzi L."/>
            <person name="Haldenby T S."/>
            <person name="Uol C."/>
        </authorList>
    </citation>
    <scope>NUCLEOTIDE SEQUENCE</scope>
</reference>
<accession>A0AAV2TWR7</accession>
<comment type="similarity">
    <text evidence="1 10">Belongs to the class-I aminoacyl-tRNA synthetase family.</text>
</comment>
<comment type="caution">
    <text evidence="14">The sequence shown here is derived from an EMBL/GenBank/DDBJ whole genome shotgun (WGS) entry which is preliminary data.</text>
</comment>
<keyword evidence="7 10" id="KW-0648">Protein biosynthesis</keyword>
<evidence type="ECO:0000256" key="5">
    <source>
        <dbReference type="ARBA" id="ARBA00022741"/>
    </source>
</evidence>
<dbReference type="PANTHER" id="PTHR11946">
    <property type="entry name" value="VALYL-TRNA SYNTHETASES"/>
    <property type="match status" value="1"/>
</dbReference>
<feature type="domain" description="Methionyl/Valyl/Leucyl/Isoleucyl-tRNA synthetase anticodon-binding" evidence="13">
    <location>
        <begin position="826"/>
        <end position="923"/>
    </location>
</feature>
<evidence type="ECO:0000256" key="6">
    <source>
        <dbReference type="ARBA" id="ARBA00022840"/>
    </source>
</evidence>
<evidence type="ECO:0000256" key="9">
    <source>
        <dbReference type="ARBA" id="ARBA00029936"/>
    </source>
</evidence>
<sequence length="1100" mass="124179">MVDIVEVVIEGRSYYFLAGCARKAIFQTGSGRCVRMRHKRIPSILTIWNSCLSRKSGELQAERILNYNKSEVNWKLLDTISGYDPALVEDERLCQKLWNDIQISNADVKLAANPSAPIFTMLLPPPNVTGSLHLGHALTCAVQDALARCYLMKGAAVLWIPGMDHAGIATQAVVERELQRQQHAQDSQSLSNPRLSLGREKFLQEVWKWKARQATTIRDQLNCLGLILNWNREYFTLSPQHSRAVTEAFVRLYEDGIVYRAASLVSWCCYFQSAISDIEVENVELHHATYLRVPGYQEPQLFGVMDYFAYPLVDAPVLRGSKKNEESTVVVATTRLETMLADTALVVHPEDDRYRDLIGRQVEHPFSHRRLPIVADAAVVDRAKGTGVIKLSPGHSQIDWDVAKRHDLPVINMLDDTGHINDVGGEFAGLPRFSARSRLIERLSELGLYRKREDIAASGQVTILPTCSRSGDIIEPLLREQWFVRTADMAARAVKATESGQLRLHPSYQNAIWSEWLAPKNHRDWCISRQLWWGHRIPAYRLRATDSSQTAVANSSEVGCKDVWIVARSVEEAKERARCASADTTDPELEQDPDVLDTWFSSALLPFSVFGWPDKTQDLKHFYPMRLLETGQDILFFWVARMVMLGLQLTDAVPFQDVLLHGLICDATGQKMSKSKGNVVDPLDLVHGIGNIPKSRVGSAIEALGADSLRASLLACPLGQPQVAYNQESAVEMRRFCNKIWQTAKFALIRLKQDQSYCDANIKRPLRESWSELDRKRDEFKLADWWLISRLSDVIRLIHTSWTLDPSSVSPEGLNLHPGANTVSPDFHLGVSQLRLWWTEDLCSVYMEVLKQREKESSNITGVSFEIFLTCMLTGLHLLHPVMPHISEVIWQGLMHHEHEKELKPGASLAQQSFPSPDWTEGLMKAFGVDRLTLSCAKMSALLSVISRVNSWKPLLRRTVHKKDTESFTWGLYINSSTTSPLHLDEKEIVTALTRIPVISDTNSMPADAFALPVCSSSDWFILLNPTLFDLNGTKTELNRRVATEIKRKSQLFDQLSHARSEQQRKLLVQKIDTTNSRIQELESQLHAMDSSDMPGKSSG</sequence>
<evidence type="ECO:0000256" key="11">
    <source>
        <dbReference type="SAM" id="Coils"/>
    </source>
</evidence>
<dbReference type="CDD" id="cd00817">
    <property type="entry name" value="ValRS_core"/>
    <property type="match status" value="1"/>
</dbReference>
<dbReference type="PROSITE" id="PS00178">
    <property type="entry name" value="AA_TRNA_LIGASE_I"/>
    <property type="match status" value="1"/>
</dbReference>
<evidence type="ECO:0000313" key="14">
    <source>
        <dbReference type="EMBL" id="CAL5140581.1"/>
    </source>
</evidence>
<evidence type="ECO:0000256" key="8">
    <source>
        <dbReference type="ARBA" id="ARBA00023146"/>
    </source>
</evidence>
<evidence type="ECO:0000259" key="12">
    <source>
        <dbReference type="Pfam" id="PF00133"/>
    </source>
</evidence>
<dbReference type="SUPFAM" id="SSF50677">
    <property type="entry name" value="ValRS/IleRS/LeuRS editing domain"/>
    <property type="match status" value="1"/>
</dbReference>
<dbReference type="FunFam" id="3.40.50.620:FF:000078">
    <property type="entry name" value="Valine--tRNA ligase, mitochondrial"/>
    <property type="match status" value="1"/>
</dbReference>
<dbReference type="Pfam" id="PF00133">
    <property type="entry name" value="tRNA-synt_1"/>
    <property type="match status" value="1"/>
</dbReference>
<feature type="domain" description="Aminoacyl-tRNA synthetase class Ia" evidence="12">
    <location>
        <begin position="96"/>
        <end position="719"/>
    </location>
</feature>
<dbReference type="SUPFAM" id="SSF47323">
    <property type="entry name" value="Anticodon-binding domain of a subclass of class I aminoacyl-tRNA synthetases"/>
    <property type="match status" value="1"/>
</dbReference>
<evidence type="ECO:0000256" key="1">
    <source>
        <dbReference type="ARBA" id="ARBA00005594"/>
    </source>
</evidence>
<dbReference type="Pfam" id="PF08264">
    <property type="entry name" value="Anticodon_1"/>
    <property type="match status" value="1"/>
</dbReference>
<proteinExistence type="inferred from homology"/>
<dbReference type="InterPro" id="IPR013155">
    <property type="entry name" value="M/V/L/I-tRNA-synth_anticd-bd"/>
</dbReference>
<dbReference type="EC" id="6.1.1.9" evidence="2"/>
<dbReference type="GO" id="GO:0002161">
    <property type="term" value="F:aminoacyl-tRNA deacylase activity"/>
    <property type="evidence" value="ECO:0007669"/>
    <property type="project" value="InterPro"/>
</dbReference>
<dbReference type="Gene3D" id="3.40.50.620">
    <property type="entry name" value="HUPs"/>
    <property type="match status" value="2"/>
</dbReference>
<dbReference type="NCBIfam" id="NF004349">
    <property type="entry name" value="PRK05729.1"/>
    <property type="match status" value="1"/>
</dbReference>
<keyword evidence="11" id="KW-0175">Coiled coil</keyword>
<dbReference type="GO" id="GO:0004832">
    <property type="term" value="F:valine-tRNA ligase activity"/>
    <property type="evidence" value="ECO:0007669"/>
    <property type="project" value="UniProtKB-EC"/>
</dbReference>
<dbReference type="InterPro" id="IPR002300">
    <property type="entry name" value="aa-tRNA-synth_Ia"/>
</dbReference>
<dbReference type="InterPro" id="IPR009008">
    <property type="entry name" value="Val/Leu/Ile-tRNA-synth_edit"/>
</dbReference>
<keyword evidence="3" id="KW-0963">Cytoplasm</keyword>
<dbReference type="AlphaFoldDB" id="A0AAV2TWR7"/>
<dbReference type="NCBIfam" id="TIGR00422">
    <property type="entry name" value="valS"/>
    <property type="match status" value="1"/>
</dbReference>
<evidence type="ECO:0000313" key="15">
    <source>
        <dbReference type="Proteomes" id="UP001497525"/>
    </source>
</evidence>
<keyword evidence="8 10" id="KW-0030">Aminoacyl-tRNA synthetase</keyword>
<evidence type="ECO:0000259" key="13">
    <source>
        <dbReference type="Pfam" id="PF08264"/>
    </source>
</evidence>
<feature type="coiled-coil region" evidence="11">
    <location>
        <begin position="1065"/>
        <end position="1092"/>
    </location>
</feature>
<gene>
    <name evidence="14" type="ORF">CDAUBV1_LOCUS15888</name>
</gene>
<dbReference type="GO" id="GO:0006438">
    <property type="term" value="P:valyl-tRNA aminoacylation"/>
    <property type="evidence" value="ECO:0007669"/>
    <property type="project" value="InterPro"/>
</dbReference>
<evidence type="ECO:0000256" key="7">
    <source>
        <dbReference type="ARBA" id="ARBA00022917"/>
    </source>
</evidence>
<evidence type="ECO:0000256" key="10">
    <source>
        <dbReference type="RuleBase" id="RU363035"/>
    </source>
</evidence>
<dbReference type="InterPro" id="IPR002303">
    <property type="entry name" value="Valyl-tRNA_ligase"/>
</dbReference>
<dbReference type="PANTHER" id="PTHR11946:SF109">
    <property type="entry name" value="VALINE--TRNA LIGASE"/>
    <property type="match status" value="1"/>
</dbReference>
<dbReference type="Gene3D" id="3.90.740.10">
    <property type="entry name" value="Valyl/Leucyl/Isoleucyl-tRNA synthetase, editing domain"/>
    <property type="match status" value="1"/>
</dbReference>
<evidence type="ECO:0000256" key="3">
    <source>
        <dbReference type="ARBA" id="ARBA00022490"/>
    </source>
</evidence>